<evidence type="ECO:0000256" key="4">
    <source>
        <dbReference type="SAM" id="SignalP"/>
    </source>
</evidence>
<dbReference type="AlphaFoldDB" id="A0A4S4L8L0"/>
<protein>
    <recommendedName>
        <fullName evidence="7">Cerato-platanin</fullName>
    </recommendedName>
</protein>
<feature type="signal peptide" evidence="4">
    <location>
        <begin position="1"/>
        <end position="18"/>
    </location>
</feature>
<dbReference type="OrthoDB" id="4898945at2759"/>
<evidence type="ECO:0000313" key="5">
    <source>
        <dbReference type="EMBL" id="THH07956.1"/>
    </source>
</evidence>
<keyword evidence="6" id="KW-1185">Reference proteome</keyword>
<sequence length="139" mass="13700">MKFSTLASSLLLAGSALATVPASFDNTYDNAAGSMLTVACSTGATGLAGRFPTFGDVPTFPNIGGASAIAGFGSANCGTCWKLTFAGTGVSILVTAIDHAGDGFNLSQEALDTLTDGNAVADGVVQVDAVQVDASQCGL</sequence>
<dbReference type="SUPFAM" id="SSF50685">
    <property type="entry name" value="Barwin-like endoglucanases"/>
    <property type="match status" value="1"/>
</dbReference>
<name>A0A4S4L8L0_9AGAM</name>
<dbReference type="Proteomes" id="UP000308199">
    <property type="component" value="Unassembled WGS sequence"/>
</dbReference>
<proteinExistence type="inferred from homology"/>
<keyword evidence="3" id="KW-0964">Secreted</keyword>
<evidence type="ECO:0000313" key="6">
    <source>
        <dbReference type="Proteomes" id="UP000308199"/>
    </source>
</evidence>
<organism evidence="5 6">
    <name type="scientific">Phellinidium pouzarii</name>
    <dbReference type="NCBI Taxonomy" id="167371"/>
    <lineage>
        <taxon>Eukaryota</taxon>
        <taxon>Fungi</taxon>
        <taxon>Dikarya</taxon>
        <taxon>Basidiomycota</taxon>
        <taxon>Agaricomycotina</taxon>
        <taxon>Agaricomycetes</taxon>
        <taxon>Hymenochaetales</taxon>
        <taxon>Hymenochaetaceae</taxon>
        <taxon>Phellinidium</taxon>
    </lineage>
</organism>
<comment type="similarity">
    <text evidence="2">Belongs to the cerato-platanin family.</text>
</comment>
<dbReference type="CDD" id="cd22778">
    <property type="entry name" value="DPBB_CEPL-like"/>
    <property type="match status" value="1"/>
</dbReference>
<evidence type="ECO:0000256" key="2">
    <source>
        <dbReference type="ARBA" id="ARBA00010421"/>
    </source>
</evidence>
<dbReference type="Pfam" id="PF07249">
    <property type="entry name" value="Cerato-platanin"/>
    <property type="match status" value="1"/>
</dbReference>
<gene>
    <name evidence="5" type="ORF">EW145_g3023</name>
</gene>
<dbReference type="InterPro" id="IPR036908">
    <property type="entry name" value="RlpA-like_sf"/>
</dbReference>
<comment type="caution">
    <text evidence="5">The sequence shown here is derived from an EMBL/GenBank/DDBJ whole genome shotgun (WGS) entry which is preliminary data.</text>
</comment>
<dbReference type="Gene3D" id="2.40.40.10">
    <property type="entry name" value="RlpA-like domain"/>
    <property type="match status" value="1"/>
</dbReference>
<dbReference type="InterPro" id="IPR010829">
    <property type="entry name" value="Cerato-platanin"/>
</dbReference>
<feature type="chain" id="PRO_5020767749" description="Cerato-platanin" evidence="4">
    <location>
        <begin position="19"/>
        <end position="139"/>
    </location>
</feature>
<dbReference type="EMBL" id="SGPK01000119">
    <property type="protein sequence ID" value="THH07956.1"/>
    <property type="molecule type" value="Genomic_DNA"/>
</dbReference>
<keyword evidence="4" id="KW-0732">Signal</keyword>
<accession>A0A4S4L8L0</accession>
<evidence type="ECO:0008006" key="7">
    <source>
        <dbReference type="Google" id="ProtNLM"/>
    </source>
</evidence>
<comment type="subcellular location">
    <subcellularLocation>
        <location evidence="1">Secreted</location>
    </subcellularLocation>
</comment>
<evidence type="ECO:0000256" key="3">
    <source>
        <dbReference type="ARBA" id="ARBA00022525"/>
    </source>
</evidence>
<evidence type="ECO:0000256" key="1">
    <source>
        <dbReference type="ARBA" id="ARBA00004613"/>
    </source>
</evidence>
<reference evidence="5 6" key="1">
    <citation type="submission" date="2019-02" db="EMBL/GenBank/DDBJ databases">
        <title>Genome sequencing of the rare red list fungi Phellinidium pouzarii.</title>
        <authorList>
            <person name="Buettner E."/>
            <person name="Kellner H."/>
        </authorList>
    </citation>
    <scope>NUCLEOTIDE SEQUENCE [LARGE SCALE GENOMIC DNA]</scope>
    <source>
        <strain evidence="5 6">DSM 108285</strain>
    </source>
</reference>
<dbReference type="GO" id="GO:0005576">
    <property type="term" value="C:extracellular region"/>
    <property type="evidence" value="ECO:0007669"/>
    <property type="project" value="UniProtKB-SubCell"/>
</dbReference>